<proteinExistence type="predicted"/>
<feature type="region of interest" description="Disordered" evidence="1">
    <location>
        <begin position="203"/>
        <end position="273"/>
    </location>
</feature>
<keyword evidence="3" id="KW-1185">Reference proteome</keyword>
<feature type="region of interest" description="Disordered" evidence="1">
    <location>
        <begin position="135"/>
        <end position="188"/>
    </location>
</feature>
<reference evidence="2 3" key="1">
    <citation type="journal article" date="2019" name="Nat. Ecol. Evol.">
        <title>Megaphylogeny resolves global patterns of mushroom evolution.</title>
        <authorList>
            <person name="Varga T."/>
            <person name="Krizsan K."/>
            <person name="Foldi C."/>
            <person name="Dima B."/>
            <person name="Sanchez-Garcia M."/>
            <person name="Sanchez-Ramirez S."/>
            <person name="Szollosi G.J."/>
            <person name="Szarkandi J.G."/>
            <person name="Papp V."/>
            <person name="Albert L."/>
            <person name="Andreopoulos W."/>
            <person name="Angelini C."/>
            <person name="Antonin V."/>
            <person name="Barry K.W."/>
            <person name="Bougher N.L."/>
            <person name="Buchanan P."/>
            <person name="Buyck B."/>
            <person name="Bense V."/>
            <person name="Catcheside P."/>
            <person name="Chovatia M."/>
            <person name="Cooper J."/>
            <person name="Damon W."/>
            <person name="Desjardin D."/>
            <person name="Finy P."/>
            <person name="Geml J."/>
            <person name="Haridas S."/>
            <person name="Hughes K."/>
            <person name="Justo A."/>
            <person name="Karasinski D."/>
            <person name="Kautmanova I."/>
            <person name="Kiss B."/>
            <person name="Kocsube S."/>
            <person name="Kotiranta H."/>
            <person name="LaButti K.M."/>
            <person name="Lechner B.E."/>
            <person name="Liimatainen K."/>
            <person name="Lipzen A."/>
            <person name="Lukacs Z."/>
            <person name="Mihaltcheva S."/>
            <person name="Morgado L.N."/>
            <person name="Niskanen T."/>
            <person name="Noordeloos M.E."/>
            <person name="Ohm R.A."/>
            <person name="Ortiz-Santana B."/>
            <person name="Ovrebo C."/>
            <person name="Racz N."/>
            <person name="Riley R."/>
            <person name="Savchenko A."/>
            <person name="Shiryaev A."/>
            <person name="Soop K."/>
            <person name="Spirin V."/>
            <person name="Szebenyi C."/>
            <person name="Tomsovsky M."/>
            <person name="Tulloss R.E."/>
            <person name="Uehling J."/>
            <person name="Grigoriev I.V."/>
            <person name="Vagvolgyi C."/>
            <person name="Papp T."/>
            <person name="Martin F.M."/>
            <person name="Miettinen O."/>
            <person name="Hibbett D.S."/>
            <person name="Nagy L.G."/>
        </authorList>
    </citation>
    <scope>NUCLEOTIDE SEQUENCE [LARGE SCALE GENOMIC DNA]</scope>
    <source>
        <strain evidence="2 3">CBS 962.96</strain>
    </source>
</reference>
<protein>
    <submittedName>
        <fullName evidence="2">Uncharacterized protein</fullName>
    </submittedName>
</protein>
<feature type="compositionally biased region" description="Basic and acidic residues" evidence="1">
    <location>
        <begin position="245"/>
        <end position="260"/>
    </location>
</feature>
<evidence type="ECO:0000313" key="3">
    <source>
        <dbReference type="Proteomes" id="UP000297245"/>
    </source>
</evidence>
<dbReference type="Proteomes" id="UP000297245">
    <property type="component" value="Unassembled WGS sequence"/>
</dbReference>
<feature type="compositionally biased region" description="Basic and acidic residues" evidence="1">
    <location>
        <begin position="204"/>
        <end position="236"/>
    </location>
</feature>
<evidence type="ECO:0000256" key="1">
    <source>
        <dbReference type="SAM" id="MobiDB-lite"/>
    </source>
</evidence>
<sequence length="273" mass="30465">MVTGTSFMLRPLSSRLRLSFKSLCGIPIPNEDGDGVVVKLHPDLEDILKQTAKRLAIVLMECSARVSDHPQYLLIYGNHSASKKLNKFQIKKIVAYCRQLRDLPVEYADQNEHNEYFLPLKVEASEVYIIKYRKQHPDGDDSSEGEGQAVDRSGKKGGAVSQEKGGPVGGEKGKPVSEEKERAVDEERKEELFFAMRRNKKLPRTVERKEEELMERKEDLASHVDGVKGEDAHVNEGEGGAVQDIGDREGAVGEGGEHDTVSVIPQKRKQPHP</sequence>
<evidence type="ECO:0000313" key="2">
    <source>
        <dbReference type="EMBL" id="THU93161.1"/>
    </source>
</evidence>
<accession>A0A4S8LUZ0</accession>
<feature type="compositionally biased region" description="Basic and acidic residues" evidence="1">
    <location>
        <begin position="171"/>
        <end position="188"/>
    </location>
</feature>
<dbReference type="EMBL" id="ML179257">
    <property type="protein sequence ID" value="THU93161.1"/>
    <property type="molecule type" value="Genomic_DNA"/>
</dbReference>
<gene>
    <name evidence="2" type="ORF">K435DRAFT_799949</name>
</gene>
<dbReference type="AlphaFoldDB" id="A0A4S8LUZ0"/>
<name>A0A4S8LUZ0_DENBC</name>
<organism evidence="2 3">
    <name type="scientific">Dendrothele bispora (strain CBS 962.96)</name>
    <dbReference type="NCBI Taxonomy" id="1314807"/>
    <lineage>
        <taxon>Eukaryota</taxon>
        <taxon>Fungi</taxon>
        <taxon>Dikarya</taxon>
        <taxon>Basidiomycota</taxon>
        <taxon>Agaricomycotina</taxon>
        <taxon>Agaricomycetes</taxon>
        <taxon>Agaricomycetidae</taxon>
        <taxon>Agaricales</taxon>
        <taxon>Agaricales incertae sedis</taxon>
        <taxon>Dendrothele</taxon>
    </lineage>
</organism>